<dbReference type="AlphaFoldDB" id="A0AAD5QZC8"/>
<gene>
    <name evidence="1" type="ORF">KIN20_027256</name>
</gene>
<organism evidence="1 2">
    <name type="scientific">Parelaphostrongylus tenuis</name>
    <name type="common">Meningeal worm</name>
    <dbReference type="NCBI Taxonomy" id="148309"/>
    <lineage>
        <taxon>Eukaryota</taxon>
        <taxon>Metazoa</taxon>
        <taxon>Ecdysozoa</taxon>
        <taxon>Nematoda</taxon>
        <taxon>Chromadorea</taxon>
        <taxon>Rhabditida</taxon>
        <taxon>Rhabditina</taxon>
        <taxon>Rhabditomorpha</taxon>
        <taxon>Strongyloidea</taxon>
        <taxon>Metastrongylidae</taxon>
        <taxon>Parelaphostrongylus</taxon>
    </lineage>
</organism>
<comment type="caution">
    <text evidence="1">The sequence shown here is derived from an EMBL/GenBank/DDBJ whole genome shotgun (WGS) entry which is preliminary data.</text>
</comment>
<accession>A0AAD5QZC8</accession>
<sequence>MDAIPDLMKQVADVAANEAGAKAFVKRLVMQIVFDVLERQGPNALLPDAVISTILSQLQSTRRVRRTASLLATVLREFELNEKGIVMCHRQGCGCCFR</sequence>
<proteinExistence type="predicted"/>
<dbReference type="Proteomes" id="UP001196413">
    <property type="component" value="Unassembled WGS sequence"/>
</dbReference>
<name>A0AAD5QZC8_PARTN</name>
<keyword evidence="2" id="KW-1185">Reference proteome</keyword>
<evidence type="ECO:0000313" key="2">
    <source>
        <dbReference type="Proteomes" id="UP001196413"/>
    </source>
</evidence>
<protein>
    <submittedName>
        <fullName evidence="1">Uncharacterized protein</fullName>
    </submittedName>
</protein>
<dbReference type="EMBL" id="JAHQIW010005582">
    <property type="protein sequence ID" value="KAJ1366569.1"/>
    <property type="molecule type" value="Genomic_DNA"/>
</dbReference>
<evidence type="ECO:0000313" key="1">
    <source>
        <dbReference type="EMBL" id="KAJ1366569.1"/>
    </source>
</evidence>
<reference evidence="1" key="1">
    <citation type="submission" date="2021-06" db="EMBL/GenBank/DDBJ databases">
        <title>Parelaphostrongylus tenuis whole genome reference sequence.</title>
        <authorList>
            <person name="Garwood T.J."/>
            <person name="Larsen P.A."/>
            <person name="Fountain-Jones N.M."/>
            <person name="Garbe J.R."/>
            <person name="Macchietto M.G."/>
            <person name="Kania S.A."/>
            <person name="Gerhold R.W."/>
            <person name="Richards J.E."/>
            <person name="Wolf T.M."/>
        </authorList>
    </citation>
    <scope>NUCLEOTIDE SEQUENCE</scope>
    <source>
        <strain evidence="1">MNPRO001-30</strain>
        <tissue evidence="1">Meninges</tissue>
    </source>
</reference>